<name>A0A8D5GAP4_9PROT</name>
<keyword evidence="7 8" id="KW-0472">Membrane</keyword>
<dbReference type="InterPro" id="IPR007227">
    <property type="entry name" value="Cell_shape_determining_MreD"/>
</dbReference>
<evidence type="ECO:0000256" key="1">
    <source>
        <dbReference type="ARBA" id="ARBA00004651"/>
    </source>
</evidence>
<keyword evidence="10" id="KW-1185">Reference proteome</keyword>
<dbReference type="Proteomes" id="UP000826722">
    <property type="component" value="Chromosome"/>
</dbReference>
<evidence type="ECO:0000256" key="4">
    <source>
        <dbReference type="ARBA" id="ARBA00022692"/>
    </source>
</evidence>
<feature type="transmembrane region" description="Helical" evidence="8">
    <location>
        <begin position="101"/>
        <end position="122"/>
    </location>
</feature>
<dbReference type="RefSeq" id="WP_404804669.1">
    <property type="nucleotide sequence ID" value="NZ_AP024110.1"/>
</dbReference>
<evidence type="ECO:0000256" key="6">
    <source>
        <dbReference type="ARBA" id="ARBA00022989"/>
    </source>
</evidence>
<dbReference type="NCBIfam" id="TIGR03426">
    <property type="entry name" value="shape_MreD"/>
    <property type="match status" value="1"/>
</dbReference>
<accession>A0A8D5GAP4</accession>
<comment type="subcellular location">
    <subcellularLocation>
        <location evidence="1">Cell membrane</location>
        <topology evidence="1">Multi-pass membrane protein</topology>
    </subcellularLocation>
</comment>
<evidence type="ECO:0000256" key="7">
    <source>
        <dbReference type="ARBA" id="ARBA00023136"/>
    </source>
</evidence>
<proteinExistence type="inferred from homology"/>
<evidence type="ECO:0000313" key="9">
    <source>
        <dbReference type="EMBL" id="BCM26106.1"/>
    </source>
</evidence>
<feature type="transmembrane region" description="Helical" evidence="8">
    <location>
        <begin position="70"/>
        <end position="89"/>
    </location>
</feature>
<sequence>MRIIRLKTIYLTLLAAFLCYLLPWSGAALVARPDFVLLALLYWILRAPQFTNIGTAWFAGVLIDLASGSLFGQNALAYAVTAFFAVTYQRRLVLFNVWQQSAYVFILLVLNQGTLAILKLFAGGENPGLSYFIPCISGIILWQFVIFSSISIETHAKKT</sequence>
<evidence type="ECO:0000313" key="10">
    <source>
        <dbReference type="Proteomes" id="UP000826722"/>
    </source>
</evidence>
<dbReference type="InterPro" id="IPR026034">
    <property type="entry name" value="MreD_proteobac"/>
</dbReference>
<dbReference type="AlphaFoldDB" id="A0A8D5GAP4"/>
<keyword evidence="3" id="KW-1003">Cell membrane</keyword>
<evidence type="ECO:0000256" key="2">
    <source>
        <dbReference type="ARBA" id="ARBA00007776"/>
    </source>
</evidence>
<dbReference type="PIRSF" id="PIRSF018472">
    <property type="entry name" value="MreD_proteobac"/>
    <property type="match status" value="1"/>
</dbReference>
<keyword evidence="6 8" id="KW-1133">Transmembrane helix</keyword>
<dbReference type="EMBL" id="AP024110">
    <property type="protein sequence ID" value="BCM26106.1"/>
    <property type="molecule type" value="Genomic_DNA"/>
</dbReference>
<organism evidence="9 10">
    <name type="scientific">Methyloradius palustris</name>
    <dbReference type="NCBI Taxonomy" id="2778876"/>
    <lineage>
        <taxon>Bacteria</taxon>
        <taxon>Pseudomonadati</taxon>
        <taxon>Pseudomonadota</taxon>
        <taxon>Betaproteobacteria</taxon>
        <taxon>Nitrosomonadales</taxon>
        <taxon>Methylophilaceae</taxon>
        <taxon>Methyloradius</taxon>
    </lineage>
</organism>
<dbReference type="PANTHER" id="PTHR37484">
    <property type="entry name" value="ROD SHAPE-DETERMINING PROTEIN MRED"/>
    <property type="match status" value="1"/>
</dbReference>
<gene>
    <name evidence="9" type="primary">mreD</name>
    <name evidence="9" type="ORF">ZMTM_23650</name>
</gene>
<keyword evidence="5" id="KW-0133">Cell shape</keyword>
<feature type="transmembrane region" description="Helical" evidence="8">
    <location>
        <begin position="128"/>
        <end position="150"/>
    </location>
</feature>
<protein>
    <submittedName>
        <fullName evidence="9">Rod shape-determining protein MreD</fullName>
    </submittedName>
</protein>
<dbReference type="Pfam" id="PF04093">
    <property type="entry name" value="MreD"/>
    <property type="match status" value="1"/>
</dbReference>
<evidence type="ECO:0000256" key="3">
    <source>
        <dbReference type="ARBA" id="ARBA00022475"/>
    </source>
</evidence>
<dbReference type="GO" id="GO:0005886">
    <property type="term" value="C:plasma membrane"/>
    <property type="evidence" value="ECO:0007669"/>
    <property type="project" value="UniProtKB-SubCell"/>
</dbReference>
<dbReference type="KEGG" id="mpau:ZMTM_23650"/>
<comment type="similarity">
    <text evidence="2">Belongs to the MreD family.</text>
</comment>
<dbReference type="GO" id="GO:0008360">
    <property type="term" value="P:regulation of cell shape"/>
    <property type="evidence" value="ECO:0007669"/>
    <property type="project" value="UniProtKB-KW"/>
</dbReference>
<reference evidence="9" key="1">
    <citation type="journal article" date="2021" name="Arch. Microbiol.">
        <title>Methyloradius palustris gen. nov., sp. nov., a methanol-oxidizing bacterium isolated from snow.</title>
        <authorList>
            <person name="Miyadera T."/>
            <person name="Kojima H."/>
            <person name="Fukui M."/>
        </authorList>
    </citation>
    <scope>NUCLEOTIDE SEQUENCE</scope>
    <source>
        <strain evidence="9">Zm11</strain>
    </source>
</reference>
<keyword evidence="4 8" id="KW-0812">Transmembrane</keyword>
<dbReference type="PANTHER" id="PTHR37484:SF1">
    <property type="entry name" value="ROD SHAPE-DETERMINING PROTEIN MRED"/>
    <property type="match status" value="1"/>
</dbReference>
<evidence type="ECO:0000256" key="8">
    <source>
        <dbReference type="SAM" id="Phobius"/>
    </source>
</evidence>
<evidence type="ECO:0000256" key="5">
    <source>
        <dbReference type="ARBA" id="ARBA00022960"/>
    </source>
</evidence>